<dbReference type="EMBL" id="CP000896">
    <property type="protein sequence ID" value="ABX81642.1"/>
    <property type="molecule type" value="Genomic_DNA"/>
</dbReference>
<sequence length="558" mass="63549">MKKIMLLLVVALSATILTANNAHAYDGVNRDSNGNITEVDLNGDVFVDGDYSAATWEINLEDMATDPYYKNAAIALPLQFVPMLEIKNKIFHFYKSLFVKYDAKLTSELILLLLAYETAMDELMIEQQNNAQSYYEKAIGYSIELILTKKLDKLAPVVQIFLDENMVMASVEVTMDNVIDAIADSIYDTENIEDPYTKFIVELVKGIGVETVQDFSHKSLGELVSSTGKNLGNLIIDTLVSQILSLPETLITQHPLGKLAFAAIYWMMGQEAQYAAEQYALILDNITAFLTALLNPYNMGKNIRFDYLIEHNINTNTISWSENYVEQEGFIANKHRGMAITFADTDVIYRNISSSYGVTNFTRDPDKYVQVKGRINLLNESQMYSEINNLFDKQYRAHNSNPNKFIFSSGYTERYYENRYTGIRYYAGFNLVRTPFRIKNADLSNAPTQTLYPSNYSTGYKVDITDATNKQNYKSGILRVFNNSTLIYEYNLSGSVQQILVPDLIHGKIYRFEIYVEYEMNFFITNNYRVYQREFTYLKSSGGGGGGGPKPPIQELMY</sequence>
<organism evidence="2 3">
    <name type="scientific">Acholeplasma laidlawii (strain PG-8A)</name>
    <dbReference type="NCBI Taxonomy" id="441768"/>
    <lineage>
        <taxon>Bacteria</taxon>
        <taxon>Bacillati</taxon>
        <taxon>Mycoplasmatota</taxon>
        <taxon>Mollicutes</taxon>
        <taxon>Acholeplasmatales</taxon>
        <taxon>Acholeplasmataceae</taxon>
        <taxon>Acholeplasma</taxon>
    </lineage>
</organism>
<feature type="signal peptide" evidence="1">
    <location>
        <begin position="1"/>
        <end position="24"/>
    </location>
</feature>
<dbReference type="HOGENOM" id="CLU_488039_0_0_14"/>
<feature type="chain" id="PRO_5002741043" evidence="1">
    <location>
        <begin position="25"/>
        <end position="558"/>
    </location>
</feature>
<evidence type="ECO:0000313" key="3">
    <source>
        <dbReference type="Proteomes" id="UP000008558"/>
    </source>
</evidence>
<protein>
    <submittedName>
        <fullName evidence="2">Uncharacterized protein</fullName>
    </submittedName>
</protein>
<dbReference type="Proteomes" id="UP000008558">
    <property type="component" value="Chromosome"/>
</dbReference>
<dbReference type="GeneID" id="41339178"/>
<keyword evidence="3" id="KW-1185">Reference proteome</keyword>
<dbReference type="KEGG" id="acl:ACL_1032"/>
<evidence type="ECO:0000313" key="2">
    <source>
        <dbReference type="EMBL" id="ABX81642.1"/>
    </source>
</evidence>
<evidence type="ECO:0000256" key="1">
    <source>
        <dbReference type="SAM" id="SignalP"/>
    </source>
</evidence>
<proteinExistence type="predicted"/>
<name>A9NH12_ACHLI</name>
<dbReference type="AlphaFoldDB" id="A9NH12"/>
<accession>A9NH12</accession>
<keyword evidence="1" id="KW-0732">Signal</keyword>
<dbReference type="RefSeq" id="WP_012242973.1">
    <property type="nucleotide sequence ID" value="NC_010163.1"/>
</dbReference>
<gene>
    <name evidence="2" type="ordered locus">ACL_1032</name>
</gene>
<reference evidence="2 3" key="1">
    <citation type="journal article" date="2011" name="J. Bacteriol.">
        <title>Complete genome and proteome of Acholeplasma laidlawii.</title>
        <authorList>
            <person name="Lazarev V.N."/>
            <person name="Levitskii S.A."/>
            <person name="Basovskii Y.I."/>
            <person name="Chukin M.M."/>
            <person name="Akopian T.A."/>
            <person name="Vereshchagin V.V."/>
            <person name="Kostrjukova E.S."/>
            <person name="Kovaleva G.Y."/>
            <person name="Kazanov M.D."/>
            <person name="Malko D.B."/>
            <person name="Vitreschak A.G."/>
            <person name="Sernova N.V."/>
            <person name="Gelfand M.S."/>
            <person name="Demina I.A."/>
            <person name="Serebryakova M.V."/>
            <person name="Galyamina M.A."/>
            <person name="Vtyurin N.N."/>
            <person name="Rogov S.I."/>
            <person name="Alexeev D.G."/>
            <person name="Ladygina V.G."/>
            <person name="Govorun V.M."/>
        </authorList>
    </citation>
    <scope>NUCLEOTIDE SEQUENCE [LARGE SCALE GENOMIC DNA]</scope>
    <source>
        <strain evidence="2 3">PG-8A</strain>
    </source>
</reference>